<feature type="transmembrane region" description="Helical" evidence="1">
    <location>
        <begin position="258"/>
        <end position="276"/>
    </location>
</feature>
<gene>
    <name evidence="2" type="ORF">AXF13_15455</name>
</gene>
<keyword evidence="1" id="KW-0812">Transmembrane</keyword>
<reference evidence="3" key="1">
    <citation type="submission" date="2016-02" db="EMBL/GenBank/DDBJ databases">
        <authorList>
            <person name="Holder M.E."/>
            <person name="Ajami N.J."/>
            <person name="Petrosino J.F."/>
        </authorList>
    </citation>
    <scope>NUCLEOTIDE SEQUENCE [LARGE SCALE GENOMIC DNA]</scope>
    <source>
        <strain evidence="3">CCUG 45958</strain>
    </source>
</reference>
<dbReference type="Pfam" id="PF07556">
    <property type="entry name" value="DUF1538"/>
    <property type="match status" value="2"/>
</dbReference>
<evidence type="ECO:0008006" key="4">
    <source>
        <dbReference type="Google" id="ProtNLM"/>
    </source>
</evidence>
<feature type="transmembrane region" description="Helical" evidence="1">
    <location>
        <begin position="325"/>
        <end position="354"/>
    </location>
</feature>
<feature type="transmembrane region" description="Helical" evidence="1">
    <location>
        <begin position="145"/>
        <end position="169"/>
    </location>
</feature>
<dbReference type="KEGG" id="dfi:AXF13_15455"/>
<name>A0A109W536_9BACT</name>
<keyword evidence="1" id="KW-0472">Membrane</keyword>
<evidence type="ECO:0000313" key="2">
    <source>
        <dbReference type="EMBL" id="AMD91411.1"/>
    </source>
</evidence>
<dbReference type="EMBL" id="CP014229">
    <property type="protein sequence ID" value="AMD91411.1"/>
    <property type="molecule type" value="Genomic_DNA"/>
</dbReference>
<dbReference type="RefSeq" id="WP_062254572.1">
    <property type="nucleotide sequence ID" value="NZ_CP014229.1"/>
</dbReference>
<organism evidence="2 3">
    <name type="scientific">Desulfovibrio fairfieldensis</name>
    <dbReference type="NCBI Taxonomy" id="44742"/>
    <lineage>
        <taxon>Bacteria</taxon>
        <taxon>Pseudomonadati</taxon>
        <taxon>Thermodesulfobacteriota</taxon>
        <taxon>Desulfovibrionia</taxon>
        <taxon>Desulfovibrionales</taxon>
        <taxon>Desulfovibrionaceae</taxon>
        <taxon>Desulfovibrio</taxon>
    </lineage>
</organism>
<feature type="transmembrane region" description="Helical" evidence="1">
    <location>
        <begin position="76"/>
        <end position="94"/>
    </location>
</feature>
<evidence type="ECO:0000313" key="3">
    <source>
        <dbReference type="Proteomes" id="UP000069241"/>
    </source>
</evidence>
<feature type="transmembrane region" description="Helical" evidence="1">
    <location>
        <begin position="392"/>
        <end position="410"/>
    </location>
</feature>
<feature type="transmembrane region" description="Helical" evidence="1">
    <location>
        <begin position="453"/>
        <end position="475"/>
    </location>
</feature>
<feature type="transmembrane region" description="Helical" evidence="1">
    <location>
        <begin position="38"/>
        <end position="64"/>
    </location>
</feature>
<feature type="transmembrane region" description="Helical" evidence="1">
    <location>
        <begin position="206"/>
        <end position="224"/>
    </location>
</feature>
<feature type="transmembrane region" description="Helical" evidence="1">
    <location>
        <begin position="175"/>
        <end position="194"/>
    </location>
</feature>
<evidence type="ECO:0000256" key="1">
    <source>
        <dbReference type="SAM" id="Phobius"/>
    </source>
</evidence>
<accession>A0A109W536</accession>
<dbReference type="STRING" id="44742.AXF13_15455"/>
<dbReference type="AlphaFoldDB" id="A0A109W536"/>
<feature type="transmembrane region" description="Helical" evidence="1">
    <location>
        <begin position="422"/>
        <end position="441"/>
    </location>
</feature>
<feature type="transmembrane region" description="Helical" evidence="1">
    <location>
        <begin position="366"/>
        <end position="386"/>
    </location>
</feature>
<feature type="transmembrane region" description="Helical" evidence="1">
    <location>
        <begin position="114"/>
        <end position="138"/>
    </location>
</feature>
<keyword evidence="3" id="KW-1185">Reference proteome</keyword>
<feature type="transmembrane region" description="Helical" evidence="1">
    <location>
        <begin position="12"/>
        <end position="32"/>
    </location>
</feature>
<keyword evidence="1" id="KW-1133">Transmembrane helix</keyword>
<sequence length="502" mass="52214">MVLLEKIKESAISVIPVMLVVCLLHFTAAPLGDALGEFLVGGVLLILGLSVFLLGADIGVLPVGQKAGSALTSRRNLPLLLGAGFVIGFFITVAEPDVHVLAQQVSAVDPGLSRPLLVLMIAVGVGLFVAIALGRIILQVSLRLLLLLFYLLLFGCAALTSSAFLGVAFDAGGATTGPMTVPFIMALGVGVAAVRGGRGKDDSFGLIGLASIGPVLSVLILGMLHHGRTGDVPEVIEAQASTLLGHFLALVPEVAGEVGMALGPLVGLFVIFRIFLLRLTRYQTIRMAVGLVYTFLGLVCFFVGVKGGFIPAGRELGGILAQHDFRYFLILAGVVLGALAVCAEPAVWVLNAQVEEVSGGHIKRTVMLVSLCIGVAAAVGMAMLRVVTGMSIWWFLIPGYVLALGLTLFCPRMFTAIAFDSGGVASGPMASTFILAFTLGASHSLGGNPITDAFGVIAMIAMTPLITIQVLGILVDRREKAAARRRDALREPASRAAGEGRS</sequence>
<dbReference type="InterPro" id="IPR011435">
    <property type="entry name" value="UmpAB"/>
</dbReference>
<dbReference type="Proteomes" id="UP000069241">
    <property type="component" value="Chromosome"/>
</dbReference>
<protein>
    <recommendedName>
        <fullName evidence="4">DUF1538 domain-containing protein</fullName>
    </recommendedName>
</protein>
<feature type="transmembrane region" description="Helical" evidence="1">
    <location>
        <begin position="288"/>
        <end position="305"/>
    </location>
</feature>
<proteinExistence type="predicted"/>